<comment type="caution">
    <text evidence="3">The sequence shown here is derived from an EMBL/GenBank/DDBJ whole genome shotgun (WGS) entry which is preliminary data.</text>
</comment>
<accession>A0A085ZIZ9</accession>
<keyword evidence="1" id="KW-0732">Signal</keyword>
<dbReference type="Pfam" id="PF01433">
    <property type="entry name" value="Peptidase_M1"/>
    <property type="match status" value="1"/>
</dbReference>
<name>A0A085ZIZ9_9FLAO</name>
<dbReference type="GO" id="GO:0008270">
    <property type="term" value="F:zinc ion binding"/>
    <property type="evidence" value="ECO:0007669"/>
    <property type="project" value="InterPro"/>
</dbReference>
<organism evidence="3 4">
    <name type="scientific">Flavobacterium reichenbachii</name>
    <dbReference type="NCBI Taxonomy" id="362418"/>
    <lineage>
        <taxon>Bacteria</taxon>
        <taxon>Pseudomonadati</taxon>
        <taxon>Bacteroidota</taxon>
        <taxon>Flavobacteriia</taxon>
        <taxon>Flavobacteriales</taxon>
        <taxon>Flavobacteriaceae</taxon>
        <taxon>Flavobacterium</taxon>
    </lineage>
</organism>
<evidence type="ECO:0000256" key="1">
    <source>
        <dbReference type="SAM" id="SignalP"/>
    </source>
</evidence>
<evidence type="ECO:0000313" key="4">
    <source>
        <dbReference type="Proteomes" id="UP000028715"/>
    </source>
</evidence>
<reference evidence="3 4" key="1">
    <citation type="submission" date="2014-07" db="EMBL/GenBank/DDBJ databases">
        <title>Genome of Flavobacterium reichenbachii LMG 25512.</title>
        <authorList>
            <person name="Stropko S.J."/>
            <person name="Pipes S.E."/>
            <person name="Newman J.D."/>
        </authorList>
    </citation>
    <scope>NUCLEOTIDE SEQUENCE [LARGE SCALE GENOMIC DNA]</scope>
    <source>
        <strain evidence="3 4">LMG 25512</strain>
    </source>
</reference>
<feature type="signal peptide" evidence="1">
    <location>
        <begin position="1"/>
        <end position="23"/>
    </location>
</feature>
<dbReference type="RefSeq" id="WP_035680639.1">
    <property type="nucleotide sequence ID" value="NZ_JPRL01000001.1"/>
</dbReference>
<protein>
    <submittedName>
        <fullName evidence="3">Peptidase M1</fullName>
    </submittedName>
</protein>
<proteinExistence type="predicted"/>
<dbReference type="SUPFAM" id="SSF55486">
    <property type="entry name" value="Metalloproteases ('zincins'), catalytic domain"/>
    <property type="match status" value="1"/>
</dbReference>
<dbReference type="STRING" id="362418.IW19_02215"/>
<dbReference type="GO" id="GO:0008237">
    <property type="term" value="F:metallopeptidase activity"/>
    <property type="evidence" value="ECO:0007669"/>
    <property type="project" value="InterPro"/>
</dbReference>
<dbReference type="CDD" id="cd09604">
    <property type="entry name" value="M1_APN_like"/>
    <property type="match status" value="1"/>
</dbReference>
<feature type="chain" id="PRO_5001801097" evidence="1">
    <location>
        <begin position="24"/>
        <end position="756"/>
    </location>
</feature>
<evidence type="ECO:0000259" key="2">
    <source>
        <dbReference type="Pfam" id="PF01433"/>
    </source>
</evidence>
<sequence>MKKHSLKATLTMALFVGISSVWAQQNPAATTVNSVNNYNYHDAFAPNFYTKNGTSTRTASGQPGVEYWQNRADYQLTVKLNGATNEIIGTDEITYTNNSPDKLSFLWLYLDQNLFNKDSRGNAIVPLTGSRNGAQGQVFDGGNKIKSVKVISVGKKKTEIEAKYVITDTRMQIFLPEELASKGAAVKIKIEFSFIAPFEGSDRMGVLETKNGKIFTIAQWYPRMCVYDDVRGWNTAPYLGASEFYLEYGNFDVKITAPANHYVVGSGELLNGAEVFSAEQLKRYKDASQSDKTVIIRSAEEVAATAASNASAEKTWHYQIKNARDFSWASSPAFILDGAKINLPSGKKSFALSAYPVESNGNDAWGRSTEYVKASIENYSKRWFEYPYPAATNVAGNEGGMEYPGIVFCGWESKGDDLWGVTDHEFGHIWFPMIVGSNERYFAWMDEGFNTFINSVSSVDFNKGEYKQKPGDLHQEAEYFTRPDLETIMSSPDNMKEVNIGVLCYAKPSAGLVILREQILGEERFDKALRTYVERWAYKHPTPDDFFRTIENVAGEDLSWFWRSWFVNNWRFDQGINSIKYVKNDPSKGVIITVENLDKMPMPVILDVKTKSGKVTRVKLPVEVWQRNNSWSFKHDSTEEIESVTLDPDHAFPDNNQSNNFWTAAKGKIEKDVVLDAYLGTYTTKIAPLTIVFSEKNSTLNVEITDFPKFSVEPVPSEKETFISNSAGLKFKFNEAKTGFDMIVLGNGQTIPFTKK</sequence>
<dbReference type="eggNOG" id="COG0308">
    <property type="taxonomic scope" value="Bacteria"/>
</dbReference>
<dbReference type="AlphaFoldDB" id="A0A085ZIZ9"/>
<dbReference type="OrthoDB" id="9814383at2"/>
<feature type="domain" description="Peptidase M1 membrane alanine aminopeptidase" evidence="2">
    <location>
        <begin position="417"/>
        <end position="565"/>
    </location>
</feature>
<gene>
    <name evidence="3" type="ORF">IW19_02215</name>
</gene>
<keyword evidence="4" id="KW-1185">Reference proteome</keyword>
<evidence type="ECO:0000313" key="3">
    <source>
        <dbReference type="EMBL" id="KFF04413.1"/>
    </source>
</evidence>
<dbReference type="EMBL" id="JPRL01000001">
    <property type="protein sequence ID" value="KFF04413.1"/>
    <property type="molecule type" value="Genomic_DNA"/>
</dbReference>
<dbReference type="Proteomes" id="UP000028715">
    <property type="component" value="Unassembled WGS sequence"/>
</dbReference>
<dbReference type="InterPro" id="IPR014782">
    <property type="entry name" value="Peptidase_M1_dom"/>
</dbReference>
<dbReference type="Gene3D" id="1.10.390.10">
    <property type="entry name" value="Neutral Protease Domain 2"/>
    <property type="match status" value="1"/>
</dbReference>
<dbReference type="InterPro" id="IPR027268">
    <property type="entry name" value="Peptidase_M4/M1_CTD_sf"/>
</dbReference>